<feature type="region of interest" description="Disordered" evidence="1">
    <location>
        <begin position="89"/>
        <end position="150"/>
    </location>
</feature>
<accession>A0A9E7JBF0</accession>
<evidence type="ECO:0000313" key="3">
    <source>
        <dbReference type="Proteomes" id="UP001055439"/>
    </source>
</evidence>
<keyword evidence="3" id="KW-1185">Reference proteome</keyword>
<feature type="region of interest" description="Disordered" evidence="1">
    <location>
        <begin position="1"/>
        <end position="39"/>
    </location>
</feature>
<feature type="compositionally biased region" description="Basic and acidic residues" evidence="1">
    <location>
        <begin position="89"/>
        <end position="100"/>
    </location>
</feature>
<organism evidence="2 3">
    <name type="scientific">Musa troglodytarum</name>
    <name type="common">fe'i banana</name>
    <dbReference type="NCBI Taxonomy" id="320322"/>
    <lineage>
        <taxon>Eukaryota</taxon>
        <taxon>Viridiplantae</taxon>
        <taxon>Streptophyta</taxon>
        <taxon>Embryophyta</taxon>
        <taxon>Tracheophyta</taxon>
        <taxon>Spermatophyta</taxon>
        <taxon>Magnoliopsida</taxon>
        <taxon>Liliopsida</taxon>
        <taxon>Zingiberales</taxon>
        <taxon>Musaceae</taxon>
        <taxon>Musa</taxon>
    </lineage>
</organism>
<feature type="compositionally biased region" description="Low complexity" evidence="1">
    <location>
        <begin position="1"/>
        <end position="11"/>
    </location>
</feature>
<gene>
    <name evidence="2" type="ORF">MUK42_35514</name>
</gene>
<sequence length="150" mass="15815">MADDASAAAISSDRDRQGDKDPEPKPDKLDAGAQPMSLSSFKVARNTTLGIVTPIKLLMLERSVSDVDDKHAADGCVSGKRGIFLVRGRQGDGREEERRGGAKFGCAAGPVAPVNRSPAAMEIRGTREGRERGGTAGFISVCPGHKSPRK</sequence>
<feature type="compositionally biased region" description="Basic and acidic residues" evidence="1">
    <location>
        <begin position="124"/>
        <end position="133"/>
    </location>
</feature>
<evidence type="ECO:0000313" key="2">
    <source>
        <dbReference type="EMBL" id="URD74864.1"/>
    </source>
</evidence>
<dbReference type="EMBL" id="CP097502">
    <property type="protein sequence ID" value="URD74864.1"/>
    <property type="molecule type" value="Genomic_DNA"/>
</dbReference>
<dbReference type="AlphaFoldDB" id="A0A9E7JBF0"/>
<protein>
    <submittedName>
        <fullName evidence="2">Uncharacterized protein</fullName>
    </submittedName>
</protein>
<proteinExistence type="predicted"/>
<name>A0A9E7JBF0_9LILI</name>
<dbReference type="Proteomes" id="UP001055439">
    <property type="component" value="Chromosome 1"/>
</dbReference>
<feature type="compositionally biased region" description="Basic and acidic residues" evidence="1">
    <location>
        <begin position="12"/>
        <end position="30"/>
    </location>
</feature>
<reference evidence="2" key="1">
    <citation type="submission" date="2022-05" db="EMBL/GenBank/DDBJ databases">
        <title>The Musa troglodytarum L. genome provides insights into the mechanism of non-climacteric behaviour and enrichment of carotenoids.</title>
        <authorList>
            <person name="Wang J."/>
        </authorList>
    </citation>
    <scope>NUCLEOTIDE SEQUENCE</scope>
    <source>
        <tissue evidence="2">Leaf</tissue>
    </source>
</reference>
<evidence type="ECO:0000256" key="1">
    <source>
        <dbReference type="SAM" id="MobiDB-lite"/>
    </source>
</evidence>